<accession>A0A6J4S9D4</accession>
<sequence>MLMYEYSNVFYCENSGINTWLKLQAKMVAAIRGFDRSWESCKKKYKVIWTEYKNDKRANEISGSDRHQECKWFEQLDIWNSTRACVKNQIPASSTEGEDENDEDKGSSALRDREVTPKQDKKKKFQDKLEVILEKVVSNSSSFLTTFQESTTLLKNMDRHMAAILEKL</sequence>
<dbReference type="EMBL" id="CADCVN010000597">
    <property type="protein sequence ID" value="CAA9492270.1"/>
    <property type="molecule type" value="Genomic_DNA"/>
</dbReference>
<feature type="compositionally biased region" description="Basic and acidic residues" evidence="1">
    <location>
        <begin position="104"/>
        <end position="119"/>
    </location>
</feature>
<feature type="region of interest" description="Disordered" evidence="1">
    <location>
        <begin position="90"/>
        <end position="121"/>
    </location>
</feature>
<reference evidence="2" key="1">
    <citation type="submission" date="2020-02" db="EMBL/GenBank/DDBJ databases">
        <authorList>
            <person name="Meier V. D."/>
        </authorList>
    </citation>
    <scope>NUCLEOTIDE SEQUENCE</scope>
    <source>
        <strain evidence="2">AVDCRST_MAG96</strain>
    </source>
</reference>
<protein>
    <submittedName>
        <fullName evidence="2">Uncharacterized protein</fullName>
    </submittedName>
</protein>
<name>A0A6J4S9D4_9BACT</name>
<evidence type="ECO:0000313" key="2">
    <source>
        <dbReference type="EMBL" id="CAA9492270.1"/>
    </source>
</evidence>
<proteinExistence type="predicted"/>
<gene>
    <name evidence="2" type="ORF">AVDCRST_MAG96-1567</name>
</gene>
<dbReference type="AlphaFoldDB" id="A0A6J4S9D4"/>
<organism evidence="2">
    <name type="scientific">uncultured Segetibacter sp</name>
    <dbReference type="NCBI Taxonomy" id="481133"/>
    <lineage>
        <taxon>Bacteria</taxon>
        <taxon>Pseudomonadati</taxon>
        <taxon>Bacteroidota</taxon>
        <taxon>Chitinophagia</taxon>
        <taxon>Chitinophagales</taxon>
        <taxon>Chitinophagaceae</taxon>
        <taxon>Segetibacter</taxon>
        <taxon>environmental samples</taxon>
    </lineage>
</organism>
<evidence type="ECO:0000256" key="1">
    <source>
        <dbReference type="SAM" id="MobiDB-lite"/>
    </source>
</evidence>